<evidence type="ECO:0000313" key="2">
    <source>
        <dbReference type="EMBL" id="EJK71003.1"/>
    </source>
</evidence>
<keyword evidence="3" id="KW-1185">Reference proteome</keyword>
<reference evidence="2 3" key="1">
    <citation type="journal article" date="2012" name="Genome Biol.">
        <title>Genome and low-iron response of an oceanic diatom adapted to chronic iron limitation.</title>
        <authorList>
            <person name="Lommer M."/>
            <person name="Specht M."/>
            <person name="Roy A.S."/>
            <person name="Kraemer L."/>
            <person name="Andreson R."/>
            <person name="Gutowska M.A."/>
            <person name="Wolf J."/>
            <person name="Bergner S.V."/>
            <person name="Schilhabel M.B."/>
            <person name="Klostermeier U.C."/>
            <person name="Beiko R.G."/>
            <person name="Rosenstiel P."/>
            <person name="Hippler M."/>
            <person name="Laroche J."/>
        </authorList>
    </citation>
    <scope>NUCLEOTIDE SEQUENCE [LARGE SCALE GENOMIC DNA]</scope>
    <source>
        <strain evidence="2 3">CCMP1005</strain>
    </source>
</reference>
<feature type="region of interest" description="Disordered" evidence="1">
    <location>
        <begin position="60"/>
        <end position="83"/>
    </location>
</feature>
<dbReference type="EMBL" id="AGNL01007765">
    <property type="protein sequence ID" value="EJK71003.1"/>
    <property type="molecule type" value="Genomic_DNA"/>
</dbReference>
<organism evidence="2 3">
    <name type="scientific">Thalassiosira oceanica</name>
    <name type="common">Marine diatom</name>
    <dbReference type="NCBI Taxonomy" id="159749"/>
    <lineage>
        <taxon>Eukaryota</taxon>
        <taxon>Sar</taxon>
        <taxon>Stramenopiles</taxon>
        <taxon>Ochrophyta</taxon>
        <taxon>Bacillariophyta</taxon>
        <taxon>Coscinodiscophyceae</taxon>
        <taxon>Thalassiosirophycidae</taxon>
        <taxon>Thalassiosirales</taxon>
        <taxon>Thalassiosiraceae</taxon>
        <taxon>Thalassiosira</taxon>
    </lineage>
</organism>
<proteinExistence type="predicted"/>
<evidence type="ECO:0000256" key="1">
    <source>
        <dbReference type="SAM" id="MobiDB-lite"/>
    </source>
</evidence>
<dbReference type="AlphaFoldDB" id="K0SX51"/>
<name>K0SX51_THAOC</name>
<accession>K0SX51</accession>
<feature type="compositionally biased region" description="Basic and acidic residues" evidence="1">
    <location>
        <begin position="62"/>
        <end position="73"/>
    </location>
</feature>
<dbReference type="Proteomes" id="UP000266841">
    <property type="component" value="Unassembled WGS sequence"/>
</dbReference>
<comment type="caution">
    <text evidence="2">The sequence shown here is derived from an EMBL/GenBank/DDBJ whole genome shotgun (WGS) entry which is preliminary data.</text>
</comment>
<evidence type="ECO:0000313" key="3">
    <source>
        <dbReference type="Proteomes" id="UP000266841"/>
    </source>
</evidence>
<protein>
    <submittedName>
        <fullName evidence="2">Uncharacterized protein</fullName>
    </submittedName>
</protein>
<sequence>MRMAAGECDIWILLHLDSTRQTVLETTLTGIGGLSMSLSKVSLCKYTALSGGVQLRGQNRLRSRDQRPYRMPESESAEDSSLECTPPLPPCHLFMVGPSSCPSVSVCVLMTSLASVLYSGHARTY</sequence>
<gene>
    <name evidence="2" type="ORF">THAOC_07594</name>
</gene>